<dbReference type="CDD" id="cd07516">
    <property type="entry name" value="HAD_Pase"/>
    <property type="match status" value="1"/>
</dbReference>
<keyword evidence="1" id="KW-0378">Hydrolase</keyword>
<dbReference type="PROSITE" id="PS01228">
    <property type="entry name" value="COF_1"/>
    <property type="match status" value="1"/>
</dbReference>
<dbReference type="EMBL" id="JAHXPT010000001">
    <property type="protein sequence ID" value="MBW6408817.1"/>
    <property type="molecule type" value="Genomic_DNA"/>
</dbReference>
<dbReference type="GO" id="GO:0016787">
    <property type="term" value="F:hydrolase activity"/>
    <property type="evidence" value="ECO:0007669"/>
    <property type="project" value="UniProtKB-KW"/>
</dbReference>
<dbReference type="InterPro" id="IPR006379">
    <property type="entry name" value="HAD-SF_hydro_IIB"/>
</dbReference>
<evidence type="ECO:0000313" key="1">
    <source>
        <dbReference type="EMBL" id="MBW6408817.1"/>
    </source>
</evidence>
<dbReference type="PANTHER" id="PTHR10000">
    <property type="entry name" value="PHOSPHOSERINE PHOSPHATASE"/>
    <property type="match status" value="1"/>
</dbReference>
<dbReference type="NCBIfam" id="TIGR01484">
    <property type="entry name" value="HAD-SF-IIB"/>
    <property type="match status" value="1"/>
</dbReference>
<dbReference type="Gene3D" id="3.30.1240.10">
    <property type="match status" value="1"/>
</dbReference>
<sequence length="284" mass="32249">MIKIIASDMDGTLLNEKHIISKENIKAINKAEQAGIIFTISTGREYDSVKPLLEESKIRCQCILMNGAEYRDEDGNILECINIDKNKAIKIIEILKNINISFRIMTNKGVYTTDTREKALEEIAYRIQSFEPGTSFEEALRLAEINPFFLELKYISNIEEFFNSDIEFRKFVAFNSDLSILKEARERLESINGLAISSSFEDNIEITDEKAQKGIMLAKVVDNMGINRDEVLVLGDSFNDYSMFMEFTESVAMGNAIPEVKEIAKYITDTNINDGVAKAIYKIL</sequence>
<dbReference type="Proteomes" id="UP001519921">
    <property type="component" value="Unassembled WGS sequence"/>
</dbReference>
<dbReference type="RefSeq" id="WP_219777871.1">
    <property type="nucleotide sequence ID" value="NZ_JAHXPT010000001.1"/>
</dbReference>
<organism evidence="1 2">
    <name type="scientific">Clostridium weizhouense</name>
    <dbReference type="NCBI Taxonomy" id="2859781"/>
    <lineage>
        <taxon>Bacteria</taxon>
        <taxon>Bacillati</taxon>
        <taxon>Bacillota</taxon>
        <taxon>Clostridia</taxon>
        <taxon>Eubacteriales</taxon>
        <taxon>Clostridiaceae</taxon>
        <taxon>Clostridium</taxon>
    </lineage>
</organism>
<evidence type="ECO:0000313" key="2">
    <source>
        <dbReference type="Proteomes" id="UP001519921"/>
    </source>
</evidence>
<comment type="caution">
    <text evidence="1">The sequence shown here is derived from an EMBL/GenBank/DDBJ whole genome shotgun (WGS) entry which is preliminary data.</text>
</comment>
<name>A0ABS7AJL2_9CLOT</name>
<dbReference type="SFLD" id="SFLDG01144">
    <property type="entry name" value="C2.B.4:_PGP_Like"/>
    <property type="match status" value="1"/>
</dbReference>
<proteinExistence type="predicted"/>
<dbReference type="InterPro" id="IPR023214">
    <property type="entry name" value="HAD_sf"/>
</dbReference>
<protein>
    <submittedName>
        <fullName evidence="1">Cof-type HAD-IIB family hydrolase</fullName>
    </submittedName>
</protein>
<dbReference type="SFLD" id="SFLDS00003">
    <property type="entry name" value="Haloacid_Dehalogenase"/>
    <property type="match status" value="1"/>
</dbReference>
<dbReference type="InterPro" id="IPR036412">
    <property type="entry name" value="HAD-like_sf"/>
</dbReference>
<dbReference type="NCBIfam" id="TIGR00099">
    <property type="entry name" value="Cof-subfamily"/>
    <property type="match status" value="1"/>
</dbReference>
<dbReference type="Pfam" id="PF08282">
    <property type="entry name" value="Hydrolase_3"/>
    <property type="match status" value="1"/>
</dbReference>
<accession>A0ABS7AJL2</accession>
<dbReference type="Gene3D" id="3.40.50.1000">
    <property type="entry name" value="HAD superfamily/HAD-like"/>
    <property type="match status" value="1"/>
</dbReference>
<gene>
    <name evidence="1" type="ORF">KYD98_01770</name>
</gene>
<dbReference type="InterPro" id="IPR000150">
    <property type="entry name" value="Cof"/>
</dbReference>
<keyword evidence="2" id="KW-1185">Reference proteome</keyword>
<reference evidence="1 2" key="1">
    <citation type="submission" date="2021-07" db="EMBL/GenBank/DDBJ databases">
        <title>Clostridium weizhouense sp. nov., an anaerobic bacterium isolated from activated sludge of Petroleum wastewater.</title>
        <authorList>
            <person name="Li Q."/>
        </authorList>
    </citation>
    <scope>NUCLEOTIDE SEQUENCE [LARGE SCALE GENOMIC DNA]</scope>
    <source>
        <strain evidence="1 2">YB-6</strain>
    </source>
</reference>
<dbReference type="SFLD" id="SFLDG01140">
    <property type="entry name" value="C2.B:_Phosphomannomutase_and_P"/>
    <property type="match status" value="1"/>
</dbReference>
<dbReference type="SUPFAM" id="SSF56784">
    <property type="entry name" value="HAD-like"/>
    <property type="match status" value="1"/>
</dbReference>
<dbReference type="PANTHER" id="PTHR10000:SF55">
    <property type="entry name" value="5-AMINO-6-(5-PHOSPHO-D-RIBITYLAMINO)URACIL PHOSPHATASE YCSE"/>
    <property type="match status" value="1"/>
</dbReference>